<feature type="transmembrane region" description="Helical" evidence="11">
    <location>
        <begin position="319"/>
        <end position="340"/>
    </location>
</feature>
<sequence>MRILEPVVHAVGQLSFRNKLRATAVVFGIPLLIAAGVLLFALNARVFELKQEQDALAVQVPALALAANLHQMLAAKLAMQEGGEQLEALERARRNSALADVKALQAAFAGREILPAKDGEKDRLLGNWDALSREVADADIAGIEKLTASLHAEMERLNENTGLLIDGEASSSRLLDIMTTHLPGLVETTGRAAQVGSVVLVKKSVRGSRRTDLTLQRGNFDALVQWSMDGLQKVSRDHPALAPNLSDAGSRLNAAFLAIQEAMTVKMLETTDFDMTPEAFIELTTKAFNETLSIGEVLAKDADVLLTERLSVLEYQRNAVVFAILLVLSLVVACFFAAYISIMRGLNGLADAVTTMAAGDLSARVEVSTRDELGAVGTQFNQMVENLARRTAELREKTNDIHSMLQNMEQGILTIVDGGRIHPEYSSYLETIYETGEISGQSAMKFIFGSASLGSDALSQVDATIAACLGEDRMNFDFNSHLLANDISMLMSDGRTKFLHLSWSPICDENDTVEKIMVCVRDVTELRQLAAEAEHQKRELEMIGQILRVNQEKFHEFIDSARRFIIDNEALLNAAEGVSAELIDQLFRNMHTIKGNARTYGLLHLTNIVHEAEQAYEALRRGDNVTFNRHALLEQLQGVLDSVEEYESLNEVKLGRKGPGRRGSAEKYVMLERAEVERMASGLGAIDLHAARPETLVALLEQVKRDLQLVGTENVSSVLGGVFESLPSLAKELGKESPKIEVHDNGIRVRNQIADLMRNVFMHLYRNSMDHGIEKPAERLAKGKAAAGTIRLDLGLSEDKLQMRLQDDGKGLALAYIRAKALEKGLIDAGSQPADDAVAGLIFAAGFSTATAVTEVSGRGVGMDAVLSFVKREGGSIGIELTDTQEGADFRSFETVITLPGKYAVMALAASPDGRATPVRAVVPGERNKRFGNVLSLPGKLVAVPN</sequence>
<dbReference type="InterPro" id="IPR003660">
    <property type="entry name" value="HAMP_dom"/>
</dbReference>
<dbReference type="Proteomes" id="UP000886689">
    <property type="component" value="Unassembled WGS sequence"/>
</dbReference>
<dbReference type="CDD" id="cd00088">
    <property type="entry name" value="HPT"/>
    <property type="match status" value="1"/>
</dbReference>
<keyword evidence="11" id="KW-0812">Transmembrane</keyword>
<dbReference type="Gene3D" id="3.30.450.20">
    <property type="entry name" value="PAS domain"/>
    <property type="match status" value="1"/>
</dbReference>
<dbReference type="InterPro" id="IPR051315">
    <property type="entry name" value="Bact_Chemotaxis_CheA"/>
</dbReference>
<evidence type="ECO:0000256" key="4">
    <source>
        <dbReference type="ARBA" id="ARBA00021495"/>
    </source>
</evidence>
<proteinExistence type="predicted"/>
<protein>
    <recommendedName>
        <fullName evidence="4">Chemotaxis protein CheA</fullName>
        <ecNumber evidence="3">2.7.13.3</ecNumber>
    </recommendedName>
</protein>
<dbReference type="PANTHER" id="PTHR43395:SF1">
    <property type="entry name" value="CHEMOTAXIS PROTEIN CHEA"/>
    <property type="match status" value="1"/>
</dbReference>
<dbReference type="GO" id="GO:0016020">
    <property type="term" value="C:membrane"/>
    <property type="evidence" value="ECO:0007669"/>
    <property type="project" value="UniProtKB-SubCell"/>
</dbReference>
<dbReference type="PROSITE" id="PS50885">
    <property type="entry name" value="HAMP"/>
    <property type="match status" value="1"/>
</dbReference>
<dbReference type="Gene3D" id="6.10.340.10">
    <property type="match status" value="1"/>
</dbReference>
<evidence type="ECO:0000256" key="1">
    <source>
        <dbReference type="ARBA" id="ARBA00000085"/>
    </source>
</evidence>
<evidence type="ECO:0000259" key="12">
    <source>
        <dbReference type="PROSITE" id="PS50113"/>
    </source>
</evidence>
<dbReference type="SMART" id="SM00304">
    <property type="entry name" value="HAMP"/>
    <property type="match status" value="1"/>
</dbReference>
<feature type="transmembrane region" description="Helical" evidence="11">
    <location>
        <begin position="20"/>
        <end position="42"/>
    </location>
</feature>
<keyword evidence="6" id="KW-0808">Transferase</keyword>
<comment type="function">
    <text evidence="9">Involved in the transmission of sensory signals from the chemoreceptors to the flagellar motors. CheA is autophosphorylated; it can transfer its phosphate group to either CheB or CheY.</text>
</comment>
<dbReference type="EMBL" id="JADJUC010000010">
    <property type="protein sequence ID" value="MBK8524454.1"/>
    <property type="molecule type" value="Genomic_DNA"/>
</dbReference>
<keyword evidence="7" id="KW-0418">Kinase</keyword>
<evidence type="ECO:0000256" key="8">
    <source>
        <dbReference type="ARBA" id="ARBA00023012"/>
    </source>
</evidence>
<dbReference type="InterPro" id="IPR035965">
    <property type="entry name" value="PAS-like_dom_sf"/>
</dbReference>
<evidence type="ECO:0000256" key="7">
    <source>
        <dbReference type="ARBA" id="ARBA00022777"/>
    </source>
</evidence>
<comment type="subcellular location">
    <subcellularLocation>
        <location evidence="2">Membrane</location>
    </subcellularLocation>
</comment>
<feature type="domain" description="HAMP" evidence="13">
    <location>
        <begin position="340"/>
        <end position="392"/>
    </location>
</feature>
<dbReference type="GO" id="GO:0000160">
    <property type="term" value="P:phosphorelay signal transduction system"/>
    <property type="evidence" value="ECO:0007669"/>
    <property type="project" value="UniProtKB-KW"/>
</dbReference>
<dbReference type="Pfam" id="PF02518">
    <property type="entry name" value="HATPase_c"/>
    <property type="match status" value="1"/>
</dbReference>
<dbReference type="FunFam" id="3.30.565.10:FF:000016">
    <property type="entry name" value="Chemotaxis protein CheA, putative"/>
    <property type="match status" value="1"/>
</dbReference>
<gene>
    <name evidence="15" type="ORF">IPL58_10300</name>
</gene>
<evidence type="ECO:0000313" key="15">
    <source>
        <dbReference type="EMBL" id="MBK8524454.1"/>
    </source>
</evidence>
<dbReference type="Pfam" id="PF01627">
    <property type="entry name" value="Hpt"/>
    <property type="match status" value="1"/>
</dbReference>
<comment type="catalytic activity">
    <reaction evidence="1">
        <text>ATP + protein L-histidine = ADP + protein N-phospho-L-histidine.</text>
        <dbReference type="EC" id="2.7.13.3"/>
    </reaction>
</comment>
<comment type="caution">
    <text evidence="15">The sequence shown here is derived from an EMBL/GenBank/DDBJ whole genome shotgun (WGS) entry which is preliminary data.</text>
</comment>
<dbReference type="SUPFAM" id="SSF55874">
    <property type="entry name" value="ATPase domain of HSP90 chaperone/DNA topoisomerase II/histidine kinase"/>
    <property type="match status" value="1"/>
</dbReference>
<dbReference type="SUPFAM" id="SSF47226">
    <property type="entry name" value="Histidine-containing phosphotransfer domain, HPT domain"/>
    <property type="match status" value="1"/>
</dbReference>
<dbReference type="SMART" id="SM00073">
    <property type="entry name" value="HPT"/>
    <property type="match status" value="1"/>
</dbReference>
<keyword evidence="11" id="KW-1133">Transmembrane helix</keyword>
<accession>A0A9D7K2X1</accession>
<reference evidence="15" key="1">
    <citation type="submission" date="2020-10" db="EMBL/GenBank/DDBJ databases">
        <title>Connecting structure to function with the recovery of over 1000 high-quality activated sludge metagenome-assembled genomes encoding full-length rRNA genes using long-read sequencing.</title>
        <authorList>
            <person name="Singleton C.M."/>
            <person name="Petriglieri F."/>
            <person name="Kristensen J.M."/>
            <person name="Kirkegaard R.H."/>
            <person name="Michaelsen T.Y."/>
            <person name="Andersen M.H."/>
            <person name="Karst S.M."/>
            <person name="Dueholm M.S."/>
            <person name="Nielsen P.H."/>
            <person name="Albertsen M."/>
        </authorList>
    </citation>
    <scope>NUCLEOTIDE SEQUENCE</scope>
    <source>
        <strain evidence="15">Hirt_18-Q3-R61-65_BATAC.395</strain>
    </source>
</reference>
<evidence type="ECO:0000256" key="11">
    <source>
        <dbReference type="SAM" id="Phobius"/>
    </source>
</evidence>
<dbReference type="GO" id="GO:0004673">
    <property type="term" value="F:protein histidine kinase activity"/>
    <property type="evidence" value="ECO:0007669"/>
    <property type="project" value="UniProtKB-EC"/>
</dbReference>
<evidence type="ECO:0000313" key="16">
    <source>
        <dbReference type="Proteomes" id="UP000886689"/>
    </source>
</evidence>
<evidence type="ECO:0000259" key="14">
    <source>
        <dbReference type="PROSITE" id="PS50894"/>
    </source>
</evidence>
<name>A0A9D7K2X1_9PROT</name>
<dbReference type="InterPro" id="IPR008207">
    <property type="entry name" value="Sig_transdc_His_kin_Hpt_dom"/>
</dbReference>
<dbReference type="InterPro" id="IPR000700">
    <property type="entry name" value="PAS-assoc_C"/>
</dbReference>
<dbReference type="EC" id="2.7.13.3" evidence="3"/>
<feature type="domain" description="HPt" evidence="14">
    <location>
        <begin position="546"/>
        <end position="650"/>
    </location>
</feature>
<dbReference type="CDD" id="cd06225">
    <property type="entry name" value="HAMP"/>
    <property type="match status" value="1"/>
</dbReference>
<dbReference type="SUPFAM" id="SSF158472">
    <property type="entry name" value="HAMP domain-like"/>
    <property type="match status" value="1"/>
</dbReference>
<dbReference type="SMART" id="SM00387">
    <property type="entry name" value="HATPase_c"/>
    <property type="match status" value="1"/>
</dbReference>
<dbReference type="SUPFAM" id="SSF55785">
    <property type="entry name" value="PYP-like sensor domain (PAS domain)"/>
    <property type="match status" value="1"/>
</dbReference>
<keyword evidence="5 10" id="KW-0597">Phosphoprotein</keyword>
<evidence type="ECO:0000256" key="9">
    <source>
        <dbReference type="ARBA" id="ARBA00035100"/>
    </source>
</evidence>
<evidence type="ECO:0000256" key="2">
    <source>
        <dbReference type="ARBA" id="ARBA00004370"/>
    </source>
</evidence>
<evidence type="ECO:0000256" key="6">
    <source>
        <dbReference type="ARBA" id="ARBA00022679"/>
    </source>
</evidence>
<evidence type="ECO:0000256" key="5">
    <source>
        <dbReference type="ARBA" id="ARBA00022553"/>
    </source>
</evidence>
<dbReference type="Pfam" id="PF00672">
    <property type="entry name" value="HAMP"/>
    <property type="match status" value="1"/>
</dbReference>
<dbReference type="PROSITE" id="PS50894">
    <property type="entry name" value="HPT"/>
    <property type="match status" value="1"/>
</dbReference>
<dbReference type="InterPro" id="IPR036641">
    <property type="entry name" value="HPT_dom_sf"/>
</dbReference>
<evidence type="ECO:0000256" key="3">
    <source>
        <dbReference type="ARBA" id="ARBA00012438"/>
    </source>
</evidence>
<organism evidence="15 16">
    <name type="scientific">Candidatus Proximibacter danicus</name>
    <dbReference type="NCBI Taxonomy" id="2954365"/>
    <lineage>
        <taxon>Bacteria</taxon>
        <taxon>Pseudomonadati</taxon>
        <taxon>Pseudomonadota</taxon>
        <taxon>Betaproteobacteria</taxon>
        <taxon>Candidatus Proximibacter</taxon>
    </lineage>
</organism>
<dbReference type="Gene3D" id="1.20.120.160">
    <property type="entry name" value="HPT domain"/>
    <property type="match status" value="1"/>
</dbReference>
<keyword evidence="8" id="KW-0902">Two-component regulatory system</keyword>
<dbReference type="PANTHER" id="PTHR43395">
    <property type="entry name" value="SENSOR HISTIDINE KINASE CHEA"/>
    <property type="match status" value="1"/>
</dbReference>
<dbReference type="InterPro" id="IPR036890">
    <property type="entry name" value="HATPase_C_sf"/>
</dbReference>
<feature type="domain" description="PAC" evidence="12">
    <location>
        <begin position="483"/>
        <end position="535"/>
    </location>
</feature>
<evidence type="ECO:0000256" key="10">
    <source>
        <dbReference type="PROSITE-ProRule" id="PRU00110"/>
    </source>
</evidence>
<feature type="modified residue" description="Phosphohistidine" evidence="10">
    <location>
        <position position="591"/>
    </location>
</feature>
<keyword evidence="11" id="KW-0472">Membrane</keyword>
<dbReference type="Gene3D" id="3.30.565.10">
    <property type="entry name" value="Histidine kinase-like ATPase, C-terminal domain"/>
    <property type="match status" value="1"/>
</dbReference>
<evidence type="ECO:0000259" key="13">
    <source>
        <dbReference type="PROSITE" id="PS50885"/>
    </source>
</evidence>
<dbReference type="PROSITE" id="PS50113">
    <property type="entry name" value="PAC"/>
    <property type="match status" value="1"/>
</dbReference>
<dbReference type="AlphaFoldDB" id="A0A9D7K2X1"/>
<dbReference type="InterPro" id="IPR003594">
    <property type="entry name" value="HATPase_dom"/>
</dbReference>